<dbReference type="Proteomes" id="UP000814140">
    <property type="component" value="Unassembled WGS sequence"/>
</dbReference>
<sequence length="67" mass="7409">MTTASIVTDASDQRRPDIPMSSAENWRRGHLRLRKRSCHPFVRAITTTKAEVDRETLSNSGGGTPQG</sequence>
<protein>
    <submittedName>
        <fullName evidence="1">Uncharacterized protein</fullName>
    </submittedName>
</protein>
<name>A0ACB8SW60_9AGAM</name>
<organism evidence="1 2">
    <name type="scientific">Artomyces pyxidatus</name>
    <dbReference type="NCBI Taxonomy" id="48021"/>
    <lineage>
        <taxon>Eukaryota</taxon>
        <taxon>Fungi</taxon>
        <taxon>Dikarya</taxon>
        <taxon>Basidiomycota</taxon>
        <taxon>Agaricomycotina</taxon>
        <taxon>Agaricomycetes</taxon>
        <taxon>Russulales</taxon>
        <taxon>Auriscalpiaceae</taxon>
        <taxon>Artomyces</taxon>
    </lineage>
</organism>
<evidence type="ECO:0000313" key="1">
    <source>
        <dbReference type="EMBL" id="KAI0060098.1"/>
    </source>
</evidence>
<dbReference type="EMBL" id="MU277221">
    <property type="protein sequence ID" value="KAI0060098.1"/>
    <property type="molecule type" value="Genomic_DNA"/>
</dbReference>
<feature type="non-terminal residue" evidence="1">
    <location>
        <position position="67"/>
    </location>
</feature>
<comment type="caution">
    <text evidence="1">The sequence shown here is derived from an EMBL/GenBank/DDBJ whole genome shotgun (WGS) entry which is preliminary data.</text>
</comment>
<gene>
    <name evidence="1" type="ORF">BV25DRAFT_1828194</name>
</gene>
<reference evidence="1" key="2">
    <citation type="journal article" date="2022" name="New Phytol.">
        <title>Evolutionary transition to the ectomycorrhizal habit in the genomes of a hyperdiverse lineage of mushroom-forming fungi.</title>
        <authorList>
            <person name="Looney B."/>
            <person name="Miyauchi S."/>
            <person name="Morin E."/>
            <person name="Drula E."/>
            <person name="Courty P.E."/>
            <person name="Kohler A."/>
            <person name="Kuo A."/>
            <person name="LaButti K."/>
            <person name="Pangilinan J."/>
            <person name="Lipzen A."/>
            <person name="Riley R."/>
            <person name="Andreopoulos W."/>
            <person name="He G."/>
            <person name="Johnson J."/>
            <person name="Nolan M."/>
            <person name="Tritt A."/>
            <person name="Barry K.W."/>
            <person name="Grigoriev I.V."/>
            <person name="Nagy L.G."/>
            <person name="Hibbett D."/>
            <person name="Henrissat B."/>
            <person name="Matheny P.B."/>
            <person name="Labbe J."/>
            <person name="Martin F.M."/>
        </authorList>
    </citation>
    <scope>NUCLEOTIDE SEQUENCE</scope>
    <source>
        <strain evidence="1">HHB10654</strain>
    </source>
</reference>
<accession>A0ACB8SW60</accession>
<evidence type="ECO:0000313" key="2">
    <source>
        <dbReference type="Proteomes" id="UP000814140"/>
    </source>
</evidence>
<keyword evidence="2" id="KW-1185">Reference proteome</keyword>
<reference evidence="1" key="1">
    <citation type="submission" date="2021-03" db="EMBL/GenBank/DDBJ databases">
        <authorList>
            <consortium name="DOE Joint Genome Institute"/>
            <person name="Ahrendt S."/>
            <person name="Looney B.P."/>
            <person name="Miyauchi S."/>
            <person name="Morin E."/>
            <person name="Drula E."/>
            <person name="Courty P.E."/>
            <person name="Chicoki N."/>
            <person name="Fauchery L."/>
            <person name="Kohler A."/>
            <person name="Kuo A."/>
            <person name="Labutti K."/>
            <person name="Pangilinan J."/>
            <person name="Lipzen A."/>
            <person name="Riley R."/>
            <person name="Andreopoulos W."/>
            <person name="He G."/>
            <person name="Johnson J."/>
            <person name="Barry K.W."/>
            <person name="Grigoriev I.V."/>
            <person name="Nagy L."/>
            <person name="Hibbett D."/>
            <person name="Henrissat B."/>
            <person name="Matheny P.B."/>
            <person name="Labbe J."/>
            <person name="Martin F."/>
        </authorList>
    </citation>
    <scope>NUCLEOTIDE SEQUENCE</scope>
    <source>
        <strain evidence="1">HHB10654</strain>
    </source>
</reference>
<proteinExistence type="predicted"/>